<evidence type="ECO:0000256" key="1">
    <source>
        <dbReference type="SAM" id="SignalP"/>
    </source>
</evidence>
<protein>
    <recommendedName>
        <fullName evidence="2">Cyclophilin-like domain-containing protein</fullName>
    </recommendedName>
</protein>
<dbReference type="Gene3D" id="2.40.100.20">
    <property type="match status" value="1"/>
</dbReference>
<accession>A0ABQ2FQU7</accession>
<dbReference type="InterPro" id="IPR041183">
    <property type="entry name" value="Cyclophilin-like"/>
</dbReference>
<keyword evidence="4" id="KW-1185">Reference proteome</keyword>
<feature type="domain" description="Cyclophilin-like" evidence="2">
    <location>
        <begin position="38"/>
        <end position="145"/>
    </location>
</feature>
<evidence type="ECO:0000313" key="4">
    <source>
        <dbReference type="Proteomes" id="UP000604341"/>
    </source>
</evidence>
<evidence type="ECO:0000313" key="3">
    <source>
        <dbReference type="EMBL" id="GGL17700.1"/>
    </source>
</evidence>
<dbReference type="SUPFAM" id="SSF50891">
    <property type="entry name" value="Cyclophilin-like"/>
    <property type="match status" value="1"/>
</dbReference>
<sequence length="147" mass="15955">MTLNGRQAARSALLMAGLFSAYSEAAVRGHGRQQVQVRIGQTTFTATLDRSAAAQAFTARLPLTLKMTDLHRNEKFADLTWSLPVKATKPGTVRSGDLLLYGSKTVVLFYETFPTAYSYTRLGRIDDPQGLAQALGPGNVTVTFSVE</sequence>
<proteinExistence type="predicted"/>
<gene>
    <name evidence="3" type="ORF">GCM10010844_40660</name>
</gene>
<feature type="signal peptide" evidence="1">
    <location>
        <begin position="1"/>
        <end position="25"/>
    </location>
</feature>
<dbReference type="InterPro" id="IPR029000">
    <property type="entry name" value="Cyclophilin-like_dom_sf"/>
</dbReference>
<dbReference type="EMBL" id="BMPE01000025">
    <property type="protein sequence ID" value="GGL17700.1"/>
    <property type="molecule type" value="Genomic_DNA"/>
</dbReference>
<organism evidence="3 4">
    <name type="scientific">Deinococcus radiotolerans</name>
    <dbReference type="NCBI Taxonomy" id="1309407"/>
    <lineage>
        <taxon>Bacteria</taxon>
        <taxon>Thermotogati</taxon>
        <taxon>Deinococcota</taxon>
        <taxon>Deinococci</taxon>
        <taxon>Deinococcales</taxon>
        <taxon>Deinococcaceae</taxon>
        <taxon>Deinococcus</taxon>
    </lineage>
</organism>
<feature type="chain" id="PRO_5047439956" description="Cyclophilin-like domain-containing protein" evidence="1">
    <location>
        <begin position="26"/>
        <end position="147"/>
    </location>
</feature>
<reference evidence="4" key="1">
    <citation type="journal article" date="2019" name="Int. J. Syst. Evol. Microbiol.">
        <title>The Global Catalogue of Microorganisms (GCM) 10K type strain sequencing project: providing services to taxonomists for standard genome sequencing and annotation.</title>
        <authorList>
            <consortium name="The Broad Institute Genomics Platform"/>
            <consortium name="The Broad Institute Genome Sequencing Center for Infectious Disease"/>
            <person name="Wu L."/>
            <person name="Ma J."/>
        </authorList>
    </citation>
    <scope>NUCLEOTIDE SEQUENCE [LARGE SCALE GENOMIC DNA]</scope>
    <source>
        <strain evidence="4">JCM 19173</strain>
    </source>
</reference>
<dbReference type="Pfam" id="PF18050">
    <property type="entry name" value="Cyclophil_like2"/>
    <property type="match status" value="1"/>
</dbReference>
<dbReference type="Proteomes" id="UP000604341">
    <property type="component" value="Unassembled WGS sequence"/>
</dbReference>
<keyword evidence="1" id="KW-0732">Signal</keyword>
<name>A0ABQ2FQU7_9DEIO</name>
<evidence type="ECO:0000259" key="2">
    <source>
        <dbReference type="Pfam" id="PF18050"/>
    </source>
</evidence>
<comment type="caution">
    <text evidence="3">The sequence shown here is derived from an EMBL/GenBank/DDBJ whole genome shotgun (WGS) entry which is preliminary data.</text>
</comment>